<name>A0ABY4I0K4_CHIFI</name>
<dbReference type="InterPro" id="IPR029058">
    <property type="entry name" value="AB_hydrolase_fold"/>
</dbReference>
<dbReference type="InterPro" id="IPR012223">
    <property type="entry name" value="TEII"/>
</dbReference>
<gene>
    <name evidence="3" type="ORF">MYF79_28070</name>
</gene>
<dbReference type="PANTHER" id="PTHR11487:SF0">
    <property type="entry name" value="S-ACYL FATTY ACID SYNTHASE THIOESTERASE, MEDIUM CHAIN"/>
    <property type="match status" value="1"/>
</dbReference>
<dbReference type="EMBL" id="CP095855">
    <property type="protein sequence ID" value="UPK68819.1"/>
    <property type="molecule type" value="Genomic_DNA"/>
</dbReference>
<comment type="similarity">
    <text evidence="1">Belongs to the thioesterase family.</text>
</comment>
<accession>A0ABY4I0K4</accession>
<dbReference type="Gene3D" id="3.40.50.1820">
    <property type="entry name" value="alpha/beta hydrolase"/>
    <property type="match status" value="1"/>
</dbReference>
<dbReference type="RefSeq" id="WP_247811185.1">
    <property type="nucleotide sequence ID" value="NZ_CP095855.1"/>
</dbReference>
<organism evidence="3 4">
    <name type="scientific">Chitinophaga filiformis</name>
    <name type="common">Myxococcus filiformis</name>
    <name type="synonym">Flexibacter filiformis</name>
    <dbReference type="NCBI Taxonomy" id="104663"/>
    <lineage>
        <taxon>Bacteria</taxon>
        <taxon>Pseudomonadati</taxon>
        <taxon>Bacteroidota</taxon>
        <taxon>Chitinophagia</taxon>
        <taxon>Chitinophagales</taxon>
        <taxon>Chitinophagaceae</taxon>
        <taxon>Chitinophaga</taxon>
    </lineage>
</organism>
<dbReference type="Proteomes" id="UP000830198">
    <property type="component" value="Chromosome"/>
</dbReference>
<feature type="domain" description="Thioesterase" evidence="2">
    <location>
        <begin position="2"/>
        <end position="215"/>
    </location>
</feature>
<evidence type="ECO:0000256" key="1">
    <source>
        <dbReference type="ARBA" id="ARBA00007169"/>
    </source>
</evidence>
<keyword evidence="4" id="KW-1185">Reference proteome</keyword>
<dbReference type="PANTHER" id="PTHR11487">
    <property type="entry name" value="THIOESTERASE"/>
    <property type="match status" value="1"/>
</dbReference>
<protein>
    <submittedName>
        <fullName evidence="3">Thioesterase domain-containing protein</fullName>
    </submittedName>
</protein>
<evidence type="ECO:0000313" key="3">
    <source>
        <dbReference type="EMBL" id="UPK68819.1"/>
    </source>
</evidence>
<dbReference type="Pfam" id="PF00975">
    <property type="entry name" value="Thioesterase"/>
    <property type="match status" value="1"/>
</dbReference>
<evidence type="ECO:0000313" key="4">
    <source>
        <dbReference type="Proteomes" id="UP000830198"/>
    </source>
</evidence>
<sequence>MKVIVFPFAGGGKYSFAYLKEMLPEFIKFTVLEYPGRGMRIDDPLLYTLEEIVKDAFEQVKKRIRNEDYVIYGHSMGGLVGFLVCREIEAAGFRKPLKLVVTGCNPPTVRRQRRIAHLPAAQFWEEVMALGGIPQELKDELMLMEFFEPVLRADFKSIEEFRYENKAPISIPIDVFYGSDEGINEKEVNEWKHLSYDEVCVEEVAGDHFFIYRHQTYFSRYFVGLLM</sequence>
<reference evidence="3 4" key="1">
    <citation type="submission" date="2022-04" db="EMBL/GenBank/DDBJ databases">
        <title>The arsenic-methylating capacity of Chitinophaga filiformis YT5 during chitin decomposition.</title>
        <authorList>
            <person name="Chen G."/>
            <person name="Liang Y."/>
        </authorList>
    </citation>
    <scope>NUCLEOTIDE SEQUENCE [LARGE SCALE GENOMIC DNA]</scope>
    <source>
        <strain evidence="3 4">YT5</strain>
    </source>
</reference>
<evidence type="ECO:0000259" key="2">
    <source>
        <dbReference type="Pfam" id="PF00975"/>
    </source>
</evidence>
<dbReference type="SUPFAM" id="SSF53474">
    <property type="entry name" value="alpha/beta-Hydrolases"/>
    <property type="match status" value="1"/>
</dbReference>
<proteinExistence type="inferred from homology"/>
<dbReference type="InterPro" id="IPR001031">
    <property type="entry name" value="Thioesterase"/>
</dbReference>